<evidence type="ECO:0000313" key="2">
    <source>
        <dbReference type="Proteomes" id="UP000281406"/>
    </source>
</evidence>
<proteinExistence type="predicted"/>
<reference evidence="1 2" key="1">
    <citation type="submission" date="2018-10" db="EMBL/GenBank/DDBJ databases">
        <title>Genome assembly for a Yunnan-Guizhou Plateau 3E fish, Anabarilius grahami (Regan), and its evolutionary and genetic applications.</title>
        <authorList>
            <person name="Jiang W."/>
        </authorList>
    </citation>
    <scope>NUCLEOTIDE SEQUENCE [LARGE SCALE GENOMIC DNA]</scope>
    <source>
        <strain evidence="1">AG-KIZ</strain>
        <tissue evidence="1">Muscle</tissue>
    </source>
</reference>
<name>A0A3N0Z6L6_ANAGA</name>
<accession>A0A3N0Z6L6</accession>
<comment type="caution">
    <text evidence="1">The sequence shown here is derived from an EMBL/GenBank/DDBJ whole genome shotgun (WGS) entry which is preliminary data.</text>
</comment>
<sequence>MVFSLTLFKPESDTDGETQEEVTTFRMKLDVSEWKLLAKAVSWPPVSTLPIRFRACPPRTSIAAHLSGALLEATAALGARSSLPSFTVGSTGRPMLKEVACDVTIIYIRLPLDLDNNTYFYIITSLAPPTDVQSMSSEWI</sequence>
<dbReference type="AlphaFoldDB" id="A0A3N0Z6L6"/>
<dbReference type="EMBL" id="RJVU01007682">
    <property type="protein sequence ID" value="ROL53932.1"/>
    <property type="molecule type" value="Genomic_DNA"/>
</dbReference>
<keyword evidence="2" id="KW-1185">Reference proteome</keyword>
<organism evidence="1 2">
    <name type="scientific">Anabarilius grahami</name>
    <name type="common">Kanglang fish</name>
    <name type="synonym">Barilius grahami</name>
    <dbReference type="NCBI Taxonomy" id="495550"/>
    <lineage>
        <taxon>Eukaryota</taxon>
        <taxon>Metazoa</taxon>
        <taxon>Chordata</taxon>
        <taxon>Craniata</taxon>
        <taxon>Vertebrata</taxon>
        <taxon>Euteleostomi</taxon>
        <taxon>Actinopterygii</taxon>
        <taxon>Neopterygii</taxon>
        <taxon>Teleostei</taxon>
        <taxon>Ostariophysi</taxon>
        <taxon>Cypriniformes</taxon>
        <taxon>Xenocyprididae</taxon>
        <taxon>Xenocypridinae</taxon>
        <taxon>Xenocypridinae incertae sedis</taxon>
        <taxon>Anabarilius</taxon>
    </lineage>
</organism>
<dbReference type="Proteomes" id="UP000281406">
    <property type="component" value="Unassembled WGS sequence"/>
</dbReference>
<protein>
    <submittedName>
        <fullName evidence="1">1-phosphatidylinositol 4,5-bisphosphate phosphodiesterase epsilon-1</fullName>
    </submittedName>
</protein>
<gene>
    <name evidence="1" type="ORF">DPX16_19618</name>
</gene>
<evidence type="ECO:0000313" key="1">
    <source>
        <dbReference type="EMBL" id="ROL53932.1"/>
    </source>
</evidence>